<dbReference type="PANTHER" id="PTHR45953:SF1">
    <property type="entry name" value="IDURONATE 2-SULFATASE"/>
    <property type="match status" value="1"/>
</dbReference>
<evidence type="ECO:0000313" key="8">
    <source>
        <dbReference type="Proteomes" id="UP001363151"/>
    </source>
</evidence>
<keyword evidence="3" id="KW-0378">Hydrolase</keyword>
<dbReference type="InterPro" id="IPR000917">
    <property type="entry name" value="Sulfatase_N"/>
</dbReference>
<comment type="similarity">
    <text evidence="1">Belongs to the sulfatase family.</text>
</comment>
<gene>
    <name evidence="7" type="ORF">SO694_00025370</name>
</gene>
<evidence type="ECO:0000256" key="1">
    <source>
        <dbReference type="ARBA" id="ARBA00008779"/>
    </source>
</evidence>
<keyword evidence="8" id="KW-1185">Reference proteome</keyword>
<feature type="domain" description="Sulfatase N-terminal" evidence="6">
    <location>
        <begin position="27"/>
        <end position="392"/>
    </location>
</feature>
<dbReference type="EMBL" id="JBBJCI010000224">
    <property type="protein sequence ID" value="KAK7239329.1"/>
    <property type="molecule type" value="Genomic_DNA"/>
</dbReference>
<dbReference type="PANTHER" id="PTHR45953">
    <property type="entry name" value="IDURONATE 2-SULFATASE"/>
    <property type="match status" value="1"/>
</dbReference>
<name>A0ABR1FVI2_AURAN</name>
<feature type="region of interest" description="Disordered" evidence="4">
    <location>
        <begin position="388"/>
        <end position="445"/>
    </location>
</feature>
<accession>A0ABR1FVI2</accession>
<dbReference type="PROSITE" id="PS00149">
    <property type="entry name" value="SULFATASE_2"/>
    <property type="match status" value="1"/>
</dbReference>
<dbReference type="Gene3D" id="3.40.720.10">
    <property type="entry name" value="Alkaline Phosphatase, subunit A"/>
    <property type="match status" value="1"/>
</dbReference>
<proteinExistence type="inferred from homology"/>
<comment type="caution">
    <text evidence="7">The sequence shown here is derived from an EMBL/GenBank/DDBJ whole genome shotgun (WGS) entry which is preliminary data.</text>
</comment>
<protein>
    <submittedName>
        <fullName evidence="7">Sulfatase</fullName>
    </submittedName>
</protein>
<dbReference type="SUPFAM" id="SSF53649">
    <property type="entry name" value="Alkaline phosphatase-like"/>
    <property type="match status" value="1"/>
</dbReference>
<dbReference type="Proteomes" id="UP001363151">
    <property type="component" value="Unassembled WGS sequence"/>
</dbReference>
<feature type="chain" id="PRO_5046380781" evidence="5">
    <location>
        <begin position="23"/>
        <end position="445"/>
    </location>
</feature>
<evidence type="ECO:0000256" key="2">
    <source>
        <dbReference type="ARBA" id="ARBA00022723"/>
    </source>
</evidence>
<dbReference type="Pfam" id="PF00884">
    <property type="entry name" value="Sulfatase"/>
    <property type="match status" value="1"/>
</dbReference>
<keyword evidence="2" id="KW-0479">Metal-binding</keyword>
<sequence length="445" mass="48354">MSRLRRNTTLRALLVCLAAARAENPRPDILFILADDLRPSFGAAYGDGKSGIATPHLDRLAASSVVFDRAYCQAPSCNPSRSSFMSGLAPDTSKIYWFEAEPDEAKMPSIFQALRTSGYVSLGVGKLWHRNPNAEEAALAFSPENGDFFPRTYLQDWGSREGVARGCAPGVWGCVNGRVLAEAWDDPDHFFDNKVGRVAAEKLEAAARARRAGARAPFVLGVGFHHPHLKWHVPRDHWERHANASVGVPKHRLAPAGWPVFAKPDANIGNEAISVDGTPIPSGSLWPLPLAQWTRRPPTWDALLYLRRGYGACVALVDDNVGRVLETARREGLLDNAVVVFSSDHGYALGEHGSWGKGGLFDMHTRVPLLISAPGVAPRREGRVVGLLDVYPAPRPGAGGRRGPPRRRDARAPPRGRRAPRPRPAARGPRPGGRAPAGRASCSRR</sequence>
<evidence type="ECO:0000256" key="3">
    <source>
        <dbReference type="ARBA" id="ARBA00022801"/>
    </source>
</evidence>
<dbReference type="InterPro" id="IPR024607">
    <property type="entry name" value="Sulfatase_CS"/>
</dbReference>
<evidence type="ECO:0000256" key="4">
    <source>
        <dbReference type="SAM" id="MobiDB-lite"/>
    </source>
</evidence>
<organism evidence="7 8">
    <name type="scientific">Aureococcus anophagefferens</name>
    <name type="common">Harmful bloom alga</name>
    <dbReference type="NCBI Taxonomy" id="44056"/>
    <lineage>
        <taxon>Eukaryota</taxon>
        <taxon>Sar</taxon>
        <taxon>Stramenopiles</taxon>
        <taxon>Ochrophyta</taxon>
        <taxon>Pelagophyceae</taxon>
        <taxon>Pelagomonadales</taxon>
        <taxon>Pelagomonadaceae</taxon>
        <taxon>Aureococcus</taxon>
    </lineage>
</organism>
<feature type="signal peptide" evidence="5">
    <location>
        <begin position="1"/>
        <end position="22"/>
    </location>
</feature>
<keyword evidence="5" id="KW-0732">Signal</keyword>
<evidence type="ECO:0000259" key="6">
    <source>
        <dbReference type="Pfam" id="PF00884"/>
    </source>
</evidence>
<feature type="compositionally biased region" description="Low complexity" evidence="4">
    <location>
        <begin position="425"/>
        <end position="445"/>
    </location>
</feature>
<dbReference type="InterPro" id="IPR017850">
    <property type="entry name" value="Alkaline_phosphatase_core_sf"/>
</dbReference>
<evidence type="ECO:0000256" key="5">
    <source>
        <dbReference type="SAM" id="SignalP"/>
    </source>
</evidence>
<evidence type="ECO:0000313" key="7">
    <source>
        <dbReference type="EMBL" id="KAK7239329.1"/>
    </source>
</evidence>
<reference evidence="7 8" key="1">
    <citation type="submission" date="2024-03" db="EMBL/GenBank/DDBJ databases">
        <title>Aureococcus anophagefferens CCMP1851 and Kratosvirus quantuckense: Draft genome of a second virus-susceptible host strain in the model system.</title>
        <authorList>
            <person name="Chase E."/>
            <person name="Truchon A.R."/>
            <person name="Schepens W."/>
            <person name="Wilhelm S.W."/>
        </authorList>
    </citation>
    <scope>NUCLEOTIDE SEQUENCE [LARGE SCALE GENOMIC DNA]</scope>
    <source>
        <strain evidence="7 8">CCMP1851</strain>
    </source>
</reference>